<comment type="caution">
    <text evidence="2">The sequence shown here is derived from an EMBL/GenBank/DDBJ whole genome shotgun (WGS) entry which is preliminary data.</text>
</comment>
<evidence type="ECO:0000259" key="1">
    <source>
        <dbReference type="Pfam" id="PF02579"/>
    </source>
</evidence>
<dbReference type="PANTHER" id="PTHR42983">
    <property type="entry name" value="DINITROGENASE IRON-MOLYBDENUM COFACTOR PROTEIN-RELATED"/>
    <property type="match status" value="1"/>
</dbReference>
<name>A0A2G9YBJ8_9BACT</name>
<accession>A0A2G9YBJ8</accession>
<reference evidence="2 3" key="1">
    <citation type="submission" date="2017-09" db="EMBL/GenBank/DDBJ databases">
        <title>Depth-based differentiation of microbial function through sediment-hosted aquifers and enrichment of novel symbionts in the deep terrestrial subsurface.</title>
        <authorList>
            <person name="Probst A.J."/>
            <person name="Ladd B."/>
            <person name="Jarett J.K."/>
            <person name="Geller-Mcgrath D.E."/>
            <person name="Sieber C.M."/>
            <person name="Emerson J.B."/>
            <person name="Anantharaman K."/>
            <person name="Thomas B.C."/>
            <person name="Malmstrom R."/>
            <person name="Stieglmeier M."/>
            <person name="Klingl A."/>
            <person name="Woyke T."/>
            <person name="Ryan C.M."/>
            <person name="Banfield J.F."/>
        </authorList>
    </citation>
    <scope>NUCLEOTIDE SEQUENCE [LARGE SCALE GENOMIC DNA]</scope>
    <source>
        <strain evidence="2">CG23_combo_of_CG06-09_8_20_14_all_48_7</strain>
    </source>
</reference>
<dbReference type="EMBL" id="PCRF01000054">
    <property type="protein sequence ID" value="PIP16598.1"/>
    <property type="molecule type" value="Genomic_DNA"/>
</dbReference>
<protein>
    <submittedName>
        <fullName evidence="2">Dinitrogenase iron-molybdenum cofactor biosynthesis protein</fullName>
    </submittedName>
</protein>
<feature type="domain" description="Dinitrogenase iron-molybdenum cofactor biosynthesis" evidence="1">
    <location>
        <begin position="13"/>
        <end position="103"/>
    </location>
</feature>
<dbReference type="AlphaFoldDB" id="A0A2G9YBJ8"/>
<sequence length="104" mass="11026">MKICVTSQGENLDSQVDPRFGRCQYFVFVDTEILESEAIQNPNVEATGGAGIQSGQLMVSKGVKVVLTGNVGPNAFQTLQAAGVDIFTGVSGTVKEAVERYKKG</sequence>
<proteinExistence type="predicted"/>
<evidence type="ECO:0000313" key="3">
    <source>
        <dbReference type="Proteomes" id="UP000230392"/>
    </source>
</evidence>
<dbReference type="Gene3D" id="3.30.420.130">
    <property type="entry name" value="Dinitrogenase iron-molybdenum cofactor biosynthesis domain"/>
    <property type="match status" value="1"/>
</dbReference>
<dbReference type="InterPro" id="IPR036105">
    <property type="entry name" value="DiNase_FeMo-co_biosyn_sf"/>
</dbReference>
<dbReference type="CDD" id="cd00851">
    <property type="entry name" value="MTH1175"/>
    <property type="match status" value="1"/>
</dbReference>
<dbReference type="PANTHER" id="PTHR42983:SF1">
    <property type="entry name" value="IRON-MOLYBDENUM PROTEIN"/>
    <property type="match status" value="1"/>
</dbReference>
<dbReference type="InterPro" id="IPR003731">
    <property type="entry name" value="Di-Nase_FeMo-co_biosynth"/>
</dbReference>
<dbReference type="InterPro" id="IPR033913">
    <property type="entry name" value="MTH1175_dom"/>
</dbReference>
<feature type="non-terminal residue" evidence="2">
    <location>
        <position position="104"/>
    </location>
</feature>
<gene>
    <name evidence="2" type="ORF">COX46_01265</name>
</gene>
<organism evidence="2 3">
    <name type="scientific">bacterium (Candidatus Ratteibacteria) CG23_combo_of_CG06-09_8_20_14_all_48_7</name>
    <dbReference type="NCBI Taxonomy" id="2014292"/>
    <lineage>
        <taxon>Bacteria</taxon>
        <taxon>Candidatus Ratteibacteria</taxon>
    </lineage>
</organism>
<dbReference type="Pfam" id="PF02579">
    <property type="entry name" value="Nitro_FeMo-Co"/>
    <property type="match status" value="1"/>
</dbReference>
<evidence type="ECO:0000313" key="2">
    <source>
        <dbReference type="EMBL" id="PIP16598.1"/>
    </source>
</evidence>
<dbReference type="SUPFAM" id="SSF53146">
    <property type="entry name" value="Nitrogenase accessory factor-like"/>
    <property type="match status" value="1"/>
</dbReference>
<dbReference type="Proteomes" id="UP000230392">
    <property type="component" value="Unassembled WGS sequence"/>
</dbReference>